<dbReference type="Gene3D" id="2.10.25.10">
    <property type="entry name" value="Laminin"/>
    <property type="match status" value="1"/>
</dbReference>
<protein>
    <submittedName>
        <fullName evidence="2">Uncharacterized protein LOC114328752 isoform X6</fullName>
    </submittedName>
</protein>
<dbReference type="RefSeq" id="XP_028133511.1">
    <property type="nucleotide sequence ID" value="XM_028277710.1"/>
</dbReference>
<feature type="signal peptide" evidence="1">
    <location>
        <begin position="1"/>
        <end position="19"/>
    </location>
</feature>
<name>A0A6P7FCW1_DIAVI</name>
<keyword evidence="1" id="KW-0732">Signal</keyword>
<proteinExistence type="predicted"/>
<gene>
    <name evidence="2" type="primary">LOC114328752</name>
</gene>
<sequence>MKFVVFCIVLSTIVSLALTLDCASNTTEVCGDCSPEKRCDTIRVQQRTCLVCFCRCNKGYLKDGGRCVLPKDCPKQ</sequence>
<feature type="chain" id="PRO_5027589515" evidence="1">
    <location>
        <begin position="20"/>
        <end position="76"/>
    </location>
</feature>
<accession>A0A6P7FCW1</accession>
<reference evidence="2" key="1">
    <citation type="submission" date="2025-08" db="UniProtKB">
        <authorList>
            <consortium name="RefSeq"/>
        </authorList>
    </citation>
    <scope>IDENTIFICATION</scope>
    <source>
        <tissue evidence="2">Whole insect</tissue>
    </source>
</reference>
<evidence type="ECO:0000313" key="2">
    <source>
        <dbReference type="RefSeq" id="XP_028133511.1"/>
    </source>
</evidence>
<dbReference type="AlphaFoldDB" id="A0A6P7FCW1"/>
<evidence type="ECO:0000256" key="1">
    <source>
        <dbReference type="SAM" id="SignalP"/>
    </source>
</evidence>
<organism evidence="2">
    <name type="scientific">Diabrotica virgifera virgifera</name>
    <name type="common">western corn rootworm</name>
    <dbReference type="NCBI Taxonomy" id="50390"/>
    <lineage>
        <taxon>Eukaryota</taxon>
        <taxon>Metazoa</taxon>
        <taxon>Ecdysozoa</taxon>
        <taxon>Arthropoda</taxon>
        <taxon>Hexapoda</taxon>
        <taxon>Insecta</taxon>
        <taxon>Pterygota</taxon>
        <taxon>Neoptera</taxon>
        <taxon>Endopterygota</taxon>
        <taxon>Coleoptera</taxon>
        <taxon>Polyphaga</taxon>
        <taxon>Cucujiformia</taxon>
        <taxon>Chrysomeloidea</taxon>
        <taxon>Chrysomelidae</taxon>
        <taxon>Galerucinae</taxon>
        <taxon>Diabroticina</taxon>
        <taxon>Diabroticites</taxon>
        <taxon>Diabrotica</taxon>
    </lineage>
</organism>